<dbReference type="KEGG" id="rbi:RB2501_01071"/>
<organism evidence="1 2">
    <name type="scientific">Robiginitalea biformata (strain ATCC BAA-864 / DSM 15991 / KCTC 12146 / HTCC2501)</name>
    <dbReference type="NCBI Taxonomy" id="313596"/>
    <lineage>
        <taxon>Bacteria</taxon>
        <taxon>Pseudomonadati</taxon>
        <taxon>Bacteroidota</taxon>
        <taxon>Flavobacteriia</taxon>
        <taxon>Flavobacteriales</taxon>
        <taxon>Flavobacteriaceae</taxon>
        <taxon>Robiginitalea</taxon>
    </lineage>
</organism>
<evidence type="ECO:0000313" key="1">
    <source>
        <dbReference type="EMBL" id="EAR14624.1"/>
    </source>
</evidence>
<dbReference type="AlphaFoldDB" id="A4CP07"/>
<dbReference type="Proteomes" id="UP000009049">
    <property type="component" value="Chromosome"/>
</dbReference>
<dbReference type="EMBL" id="CP001712">
    <property type="protein sequence ID" value="EAR14624.1"/>
    <property type="molecule type" value="Genomic_DNA"/>
</dbReference>
<keyword evidence="2" id="KW-1185">Reference proteome</keyword>
<dbReference type="eggNOG" id="ENOG5030Y1E">
    <property type="taxonomic scope" value="Bacteria"/>
</dbReference>
<dbReference type="STRING" id="313596.RB2501_01071"/>
<name>A4CP07_ROBBH</name>
<accession>A4CP07</accession>
<gene>
    <name evidence="1" type="ordered locus">RB2501_01071</name>
</gene>
<dbReference type="RefSeq" id="WP_015755412.1">
    <property type="nucleotide sequence ID" value="NC_013222.1"/>
</dbReference>
<evidence type="ECO:0000313" key="2">
    <source>
        <dbReference type="Proteomes" id="UP000009049"/>
    </source>
</evidence>
<reference evidence="1 2" key="1">
    <citation type="journal article" date="2009" name="J. Bacteriol.">
        <title>Complete genome sequence of Robiginitalea biformata HTCC2501.</title>
        <authorList>
            <person name="Oh H.M."/>
            <person name="Giovannoni S.J."/>
            <person name="Lee K."/>
            <person name="Ferriera S."/>
            <person name="Johnson J."/>
            <person name="Cho J.C."/>
        </authorList>
    </citation>
    <scope>NUCLEOTIDE SEQUENCE [LARGE SCALE GENOMIC DNA]</scope>
    <source>
        <strain evidence="2">ATCC BAA-864 / HTCC2501 / KCTC 12146</strain>
    </source>
</reference>
<sequence length="261" mass="29174">MGILAILFMVTARIQAQDRDSTAVLDRFSGQVLREGIQPSEPLLDHVSGSFSVTNNGISLIPSFSLGDPAAIFLGKFARKRFSVEPDIRFSLQGRPWTLLFWFRYQAVDNERFSLRVGAHPALNFRTATVLDNGVEKTINSARRFLAAELAPSFKISEKIQVGAYYLTSWGFDDTSKRVNFVTLNSTLSDLDLAGRLYMVLSPQVFYLSQDALHGYYSTLTATLALRNCPVSISALFNMAIDTDILPEEDFIWSLTLTYGF</sequence>
<dbReference type="HOGENOM" id="CLU_094576_0_0_10"/>
<proteinExistence type="predicted"/>
<evidence type="ECO:0008006" key="3">
    <source>
        <dbReference type="Google" id="ProtNLM"/>
    </source>
</evidence>
<protein>
    <recommendedName>
        <fullName evidence="3">DUF481 domain-containing protein</fullName>
    </recommendedName>
</protein>